<gene>
    <name evidence="2" type="ORF">I316_07202</name>
</gene>
<dbReference type="Proteomes" id="UP000092666">
    <property type="component" value="Unassembled WGS sequence"/>
</dbReference>
<reference evidence="2 3" key="1">
    <citation type="submission" date="2013-07" db="EMBL/GenBank/DDBJ databases">
        <title>The Genome Sequence of Cryptococcus heveanensis BCC8398.</title>
        <authorList>
            <consortium name="The Broad Institute Genome Sequencing Platform"/>
            <person name="Cuomo C."/>
            <person name="Litvintseva A."/>
            <person name="Chen Y."/>
            <person name="Heitman J."/>
            <person name="Sun S."/>
            <person name="Springer D."/>
            <person name="Dromer F."/>
            <person name="Young S.K."/>
            <person name="Zeng Q."/>
            <person name="Gargeya S."/>
            <person name="Fitzgerald M."/>
            <person name="Abouelleil A."/>
            <person name="Alvarado L."/>
            <person name="Berlin A.M."/>
            <person name="Chapman S.B."/>
            <person name="Dewar J."/>
            <person name="Goldberg J."/>
            <person name="Griggs A."/>
            <person name="Gujja S."/>
            <person name="Hansen M."/>
            <person name="Howarth C."/>
            <person name="Imamovic A."/>
            <person name="Larimer J."/>
            <person name="McCowan C."/>
            <person name="Murphy C."/>
            <person name="Pearson M."/>
            <person name="Priest M."/>
            <person name="Roberts A."/>
            <person name="Saif S."/>
            <person name="Shea T."/>
            <person name="Sykes S."/>
            <person name="Wortman J."/>
            <person name="Nusbaum C."/>
            <person name="Birren B."/>
        </authorList>
    </citation>
    <scope>NUCLEOTIDE SEQUENCE [LARGE SCALE GENOMIC DNA]</scope>
    <source>
        <strain evidence="2 3">BCC8398</strain>
    </source>
</reference>
<evidence type="ECO:0000313" key="3">
    <source>
        <dbReference type="Proteomes" id="UP000092666"/>
    </source>
</evidence>
<dbReference type="OrthoDB" id="2563669at2759"/>
<evidence type="ECO:0000256" key="1">
    <source>
        <dbReference type="SAM" id="MobiDB-lite"/>
    </source>
</evidence>
<keyword evidence="3" id="KW-1185">Reference proteome</keyword>
<dbReference type="AlphaFoldDB" id="A0A1B9GJS2"/>
<dbReference type="EMBL" id="KV700137">
    <property type="protein sequence ID" value="OCF31233.1"/>
    <property type="molecule type" value="Genomic_DNA"/>
</dbReference>
<dbReference type="Gene3D" id="2.60.120.260">
    <property type="entry name" value="Galactose-binding domain-like"/>
    <property type="match status" value="2"/>
</dbReference>
<feature type="region of interest" description="Disordered" evidence="1">
    <location>
        <begin position="284"/>
        <end position="322"/>
    </location>
</feature>
<name>A0A1B9GJS2_9TREE</name>
<accession>A0A1B9GJS2</accession>
<sequence length="358" mass="37324">MSSNNYVNITYDDFDPLIKYADLTQWTTPNPQDNPTWYRQGEGVTGVPWHEATLHYTSVQGAELSFNFTASQIWIYGSLNASSPSYSITLDGSKSDQSPSSVPNGRALLYSSTELSNSPHQLTLTNNNNADVGGGLGARLGGVGIRSRFRNRDAFNGTSTYTHGPGNSFEFSVAASGIWLYGDTVQDHGPFSVFINDSSTPYGTWNARTPCGGPEVWAKQCEKLGALKAFVGPLGEGTHKVKVVNGGPDGDEATYFDFDYVEYTIPSTYPSFIIDATGAVLSGGNSSDSSSGSGSGGSATSSNALGSGSGSGSASAAPSSTGGSGGTSAALSSYGVSSPLVWGLLGIWTLKKLGLDRL</sequence>
<organism evidence="2 3">
    <name type="scientific">Kwoniella heveanensis BCC8398</name>
    <dbReference type="NCBI Taxonomy" id="1296120"/>
    <lineage>
        <taxon>Eukaryota</taxon>
        <taxon>Fungi</taxon>
        <taxon>Dikarya</taxon>
        <taxon>Basidiomycota</taxon>
        <taxon>Agaricomycotina</taxon>
        <taxon>Tremellomycetes</taxon>
        <taxon>Tremellales</taxon>
        <taxon>Cryptococcaceae</taxon>
        <taxon>Kwoniella</taxon>
    </lineage>
</organism>
<reference evidence="3" key="2">
    <citation type="submission" date="2013-12" db="EMBL/GenBank/DDBJ databases">
        <title>Evolution of pathogenesis and genome organization in the Tremellales.</title>
        <authorList>
            <person name="Cuomo C."/>
            <person name="Litvintseva A."/>
            <person name="Heitman J."/>
            <person name="Chen Y."/>
            <person name="Sun S."/>
            <person name="Springer D."/>
            <person name="Dromer F."/>
            <person name="Young S."/>
            <person name="Zeng Q."/>
            <person name="Chapman S."/>
            <person name="Gujja S."/>
            <person name="Saif S."/>
            <person name="Birren B."/>
        </authorList>
    </citation>
    <scope>NUCLEOTIDE SEQUENCE [LARGE SCALE GENOMIC DNA]</scope>
    <source>
        <strain evidence="3">BCC8398</strain>
    </source>
</reference>
<evidence type="ECO:0000313" key="2">
    <source>
        <dbReference type="EMBL" id="OCF31233.1"/>
    </source>
</evidence>
<dbReference type="STRING" id="1296120.A0A1B9GJS2"/>
<proteinExistence type="predicted"/>
<protein>
    <submittedName>
        <fullName evidence="2">Uncharacterized protein</fullName>
    </submittedName>
</protein>